<gene>
    <name evidence="1" type="ORF">NCTC13150_01091</name>
</gene>
<dbReference type="RefSeq" id="WP_156101891.1">
    <property type="nucleotide sequence ID" value="NZ_CAACYI010000001.1"/>
</dbReference>
<sequence length="52" mass="5864">MAKKQKKIKLLLVILVAILLTGFKEASEVKIYVNGKRIKSDQPPIIKTSRTL</sequence>
<evidence type="ECO:0000313" key="2">
    <source>
        <dbReference type="Proteomes" id="UP000377798"/>
    </source>
</evidence>
<dbReference type="AlphaFoldDB" id="A0A8H2QY29"/>
<organism evidence="1 2">
    <name type="scientific">Urinicoccus massiliensis</name>
    <dbReference type="NCBI Taxonomy" id="1723382"/>
    <lineage>
        <taxon>Bacteria</taxon>
        <taxon>Bacillati</taxon>
        <taxon>Bacillota</taxon>
        <taxon>Tissierellia</taxon>
        <taxon>Tissierellales</taxon>
        <taxon>Peptoniphilaceae</taxon>
        <taxon>Urinicoccus</taxon>
    </lineage>
</organism>
<name>A0A8H2QY29_9FIRM</name>
<proteinExistence type="predicted"/>
<dbReference type="Proteomes" id="UP000377798">
    <property type="component" value="Unassembled WGS sequence"/>
</dbReference>
<reference evidence="1 2" key="1">
    <citation type="submission" date="2019-02" db="EMBL/GenBank/DDBJ databases">
        <authorList>
            <consortium name="Pathogen Informatics"/>
        </authorList>
    </citation>
    <scope>NUCLEOTIDE SEQUENCE [LARGE SCALE GENOMIC DNA]</scope>
    <source>
        <strain evidence="1 2">3012STDY7089603</strain>
    </source>
</reference>
<protein>
    <submittedName>
        <fullName evidence="1">Uncharacterized protein</fullName>
    </submittedName>
</protein>
<evidence type="ECO:0000313" key="1">
    <source>
        <dbReference type="EMBL" id="VFB16542.1"/>
    </source>
</evidence>
<accession>A0A8H2QY29</accession>
<dbReference type="EMBL" id="CAACYI010000001">
    <property type="protein sequence ID" value="VFB16542.1"/>
    <property type="molecule type" value="Genomic_DNA"/>
</dbReference>
<keyword evidence="2" id="KW-1185">Reference proteome</keyword>
<comment type="caution">
    <text evidence="1">The sequence shown here is derived from an EMBL/GenBank/DDBJ whole genome shotgun (WGS) entry which is preliminary data.</text>
</comment>